<feature type="region of interest" description="Disordered" evidence="1">
    <location>
        <begin position="21"/>
        <end position="52"/>
    </location>
</feature>
<sequence>MSARVQTMAGGREEKLAELRKRLAALPEKHRPGKSQASQGPPLQEESAQPGAVPEAGVLPVHEELAALLPGRGLPRGSVATLEGAGSLAVSLVATVSRAGSRVALCGVSGFGMAAALEQGADPERIALIEGPLADPVAVASVLLDGADVVLCELGGIAVPPSRGRAIAARARSRGSVLLVTGGTWEGASLHLGARVQGYTGLGSRPGRGRIRGIDLVFSARGRGCRNPYRGAAGTAPSDTGLAVAR</sequence>
<dbReference type="AlphaFoldDB" id="A0A846X7P4"/>
<evidence type="ECO:0000256" key="1">
    <source>
        <dbReference type="SAM" id="MobiDB-lite"/>
    </source>
</evidence>
<dbReference type="RefSeq" id="WP_168547263.1">
    <property type="nucleotide sequence ID" value="NZ_BAAAKS010000032.1"/>
</dbReference>
<comment type="caution">
    <text evidence="2">The sequence shown here is derived from an EMBL/GenBank/DDBJ whole genome shotgun (WGS) entry which is preliminary data.</text>
</comment>
<dbReference type="Proteomes" id="UP000582646">
    <property type="component" value="Unassembled WGS sequence"/>
</dbReference>
<dbReference type="EMBL" id="JAAXOQ010000029">
    <property type="protein sequence ID" value="NKY20299.1"/>
    <property type="molecule type" value="Genomic_DNA"/>
</dbReference>
<keyword evidence="3" id="KW-1185">Reference proteome</keyword>
<evidence type="ECO:0000313" key="2">
    <source>
        <dbReference type="EMBL" id="NKY20299.1"/>
    </source>
</evidence>
<evidence type="ECO:0000313" key="3">
    <source>
        <dbReference type="Proteomes" id="UP000582646"/>
    </source>
</evidence>
<proteinExistence type="predicted"/>
<protein>
    <submittedName>
        <fullName evidence="2">Uncharacterized protein</fullName>
    </submittedName>
</protein>
<reference evidence="2 3" key="1">
    <citation type="submission" date="2020-04" db="EMBL/GenBank/DDBJ databases">
        <title>MicrobeNet Type strains.</title>
        <authorList>
            <person name="Nicholson A.C."/>
        </authorList>
    </citation>
    <scope>NUCLEOTIDE SEQUENCE [LARGE SCALE GENOMIC DNA]</scope>
    <source>
        <strain evidence="2 3">DSM 44113</strain>
    </source>
</reference>
<name>A0A846X7P4_9ACTN</name>
<organism evidence="2 3">
    <name type="scientific">Tsukamurella spumae</name>
    <dbReference type="NCBI Taxonomy" id="44753"/>
    <lineage>
        <taxon>Bacteria</taxon>
        <taxon>Bacillati</taxon>
        <taxon>Actinomycetota</taxon>
        <taxon>Actinomycetes</taxon>
        <taxon>Mycobacteriales</taxon>
        <taxon>Tsukamurellaceae</taxon>
        <taxon>Tsukamurella</taxon>
    </lineage>
</organism>
<accession>A0A846X7P4</accession>
<gene>
    <name evidence="2" type="ORF">HF999_18215</name>
</gene>